<comment type="caution">
    <text evidence="2">The sequence shown here is derived from an EMBL/GenBank/DDBJ whole genome shotgun (WGS) entry which is preliminary data.</text>
</comment>
<protein>
    <submittedName>
        <fullName evidence="2">Uncharacterized protein</fullName>
    </submittedName>
</protein>
<feature type="region of interest" description="Disordered" evidence="1">
    <location>
        <begin position="117"/>
        <end position="141"/>
    </location>
</feature>
<proteinExistence type="predicted"/>
<dbReference type="Proteomes" id="UP000618795">
    <property type="component" value="Unassembled WGS sequence"/>
</dbReference>
<accession>A0A918ILU5</accession>
<reference evidence="2" key="1">
    <citation type="journal article" date="2014" name="Int. J. Syst. Evol. Microbiol.">
        <title>Complete genome sequence of Corynebacterium casei LMG S-19264T (=DSM 44701T), isolated from a smear-ripened cheese.</title>
        <authorList>
            <consortium name="US DOE Joint Genome Institute (JGI-PGF)"/>
            <person name="Walter F."/>
            <person name="Albersmeier A."/>
            <person name="Kalinowski J."/>
            <person name="Ruckert C."/>
        </authorList>
    </citation>
    <scope>NUCLEOTIDE SEQUENCE</scope>
    <source>
        <strain evidence="2">JCM 4369</strain>
    </source>
</reference>
<name>A0A918ILU5_9ACTN</name>
<keyword evidence="3" id="KW-1185">Reference proteome</keyword>
<evidence type="ECO:0000313" key="2">
    <source>
        <dbReference type="EMBL" id="GGV30993.1"/>
    </source>
</evidence>
<dbReference type="AlphaFoldDB" id="A0A918ILU5"/>
<evidence type="ECO:0000256" key="1">
    <source>
        <dbReference type="SAM" id="MobiDB-lite"/>
    </source>
</evidence>
<sequence length="163" mass="15956">MRPRVVSPEAGAASAGPGGPGTSGVGFTAFLPVVFFEAFFAGAVLLPPAGGADEWCVAGMTAPVRVNVGVGGGCGEVGPAEVLGDACGVCTGGAFPPGSGGQPGTLVTTLAYVHPQDRPPSSECPVTASTRPDTPGGCVPTDARVTTTVEGDDETYSAVRLPP</sequence>
<dbReference type="EMBL" id="BMTD01000049">
    <property type="protein sequence ID" value="GGV30993.1"/>
    <property type="molecule type" value="Genomic_DNA"/>
</dbReference>
<evidence type="ECO:0000313" key="3">
    <source>
        <dbReference type="Proteomes" id="UP000618795"/>
    </source>
</evidence>
<gene>
    <name evidence="2" type="ORF">GCM10010260_84150</name>
</gene>
<organism evidence="2 3">
    <name type="scientific">Streptomyces filipinensis</name>
    <dbReference type="NCBI Taxonomy" id="66887"/>
    <lineage>
        <taxon>Bacteria</taxon>
        <taxon>Bacillati</taxon>
        <taxon>Actinomycetota</taxon>
        <taxon>Actinomycetes</taxon>
        <taxon>Kitasatosporales</taxon>
        <taxon>Streptomycetaceae</taxon>
        <taxon>Streptomyces</taxon>
    </lineage>
</organism>
<reference evidence="2" key="2">
    <citation type="submission" date="2020-09" db="EMBL/GenBank/DDBJ databases">
        <authorList>
            <person name="Sun Q."/>
            <person name="Ohkuma M."/>
        </authorList>
    </citation>
    <scope>NUCLEOTIDE SEQUENCE</scope>
    <source>
        <strain evidence="2">JCM 4369</strain>
    </source>
</reference>